<dbReference type="InterPro" id="IPR020845">
    <property type="entry name" value="AMP-binding_CS"/>
</dbReference>
<dbReference type="Pfam" id="PF00550">
    <property type="entry name" value="PP-binding"/>
    <property type="match status" value="1"/>
</dbReference>
<dbReference type="Pfam" id="PF00975">
    <property type="entry name" value="Thioesterase"/>
    <property type="match status" value="1"/>
</dbReference>
<dbReference type="InterPro" id="IPR025110">
    <property type="entry name" value="AMP-bd_C"/>
</dbReference>
<dbReference type="InterPro" id="IPR023213">
    <property type="entry name" value="CAT-like_dom_sf"/>
</dbReference>
<dbReference type="Gene3D" id="3.30.300.30">
    <property type="match status" value="1"/>
</dbReference>
<dbReference type="Pfam" id="PF18563">
    <property type="entry name" value="TubC_N"/>
    <property type="match status" value="1"/>
</dbReference>
<dbReference type="PANTHER" id="PTHR45527">
    <property type="entry name" value="NONRIBOSOMAL PEPTIDE SYNTHETASE"/>
    <property type="match status" value="1"/>
</dbReference>
<dbReference type="SUPFAM" id="SSF52777">
    <property type="entry name" value="CoA-dependent acyltransferases"/>
    <property type="match status" value="2"/>
</dbReference>
<dbReference type="Gene3D" id="1.10.10.1830">
    <property type="entry name" value="Non-ribosomal peptide synthase, adenylation domain"/>
    <property type="match status" value="1"/>
</dbReference>
<dbReference type="NCBIfam" id="TIGR01733">
    <property type="entry name" value="AA-adenyl-dom"/>
    <property type="match status" value="1"/>
</dbReference>
<dbReference type="PROSITE" id="PS50075">
    <property type="entry name" value="CARRIER"/>
    <property type="match status" value="1"/>
</dbReference>
<reference evidence="1 2" key="1">
    <citation type="submission" date="2024-06" db="EMBL/GenBank/DDBJ databases">
        <authorList>
            <person name="Li F."/>
        </authorList>
    </citation>
    <scope>NUCLEOTIDE SEQUENCE [LARGE SCALE GENOMIC DNA]</scope>
    <source>
        <strain evidence="1 2">GXAS 311</strain>
    </source>
</reference>
<dbReference type="PANTHER" id="PTHR45527:SF1">
    <property type="entry name" value="FATTY ACID SYNTHASE"/>
    <property type="match status" value="1"/>
</dbReference>
<accession>A0ABV2BXX4</accession>
<dbReference type="InterPro" id="IPR000873">
    <property type="entry name" value="AMP-dep_synth/lig_dom"/>
</dbReference>
<dbReference type="SUPFAM" id="SSF47336">
    <property type="entry name" value="ACP-like"/>
    <property type="match status" value="1"/>
</dbReference>
<dbReference type="SMART" id="SM00823">
    <property type="entry name" value="PKS_PP"/>
    <property type="match status" value="1"/>
</dbReference>
<dbReference type="Gene3D" id="3.30.559.30">
    <property type="entry name" value="Nonribosomal peptide synthetase, condensation domain"/>
    <property type="match status" value="1"/>
</dbReference>
<keyword evidence="2" id="KW-1185">Reference proteome</keyword>
<dbReference type="InterPro" id="IPR020806">
    <property type="entry name" value="PKS_PP-bd"/>
</dbReference>
<dbReference type="Gene3D" id="1.10.1200.10">
    <property type="entry name" value="ACP-like"/>
    <property type="match status" value="1"/>
</dbReference>
<dbReference type="InterPro" id="IPR045851">
    <property type="entry name" value="AMP-bd_C_sf"/>
</dbReference>
<dbReference type="InterPro" id="IPR036736">
    <property type="entry name" value="ACP-like_sf"/>
</dbReference>
<dbReference type="Pfam" id="PF00501">
    <property type="entry name" value="AMP-binding"/>
    <property type="match status" value="1"/>
</dbReference>
<dbReference type="InterPro" id="IPR029058">
    <property type="entry name" value="AB_hydrolase_fold"/>
</dbReference>
<evidence type="ECO:0000313" key="2">
    <source>
        <dbReference type="Proteomes" id="UP001548189"/>
    </source>
</evidence>
<protein>
    <submittedName>
        <fullName evidence="1">Amino acid adenylation domain-containing protein</fullName>
    </submittedName>
</protein>
<dbReference type="PROSITE" id="PS00455">
    <property type="entry name" value="AMP_BINDING"/>
    <property type="match status" value="1"/>
</dbReference>
<evidence type="ECO:0000313" key="1">
    <source>
        <dbReference type="EMBL" id="MET1256788.1"/>
    </source>
</evidence>
<dbReference type="InterPro" id="IPR041464">
    <property type="entry name" value="TubC_N"/>
</dbReference>
<sequence length="1500" mass="168546">MSIYALMNLLHERQIKIWLEGEQLKFRAPKGALTENIREQLTDNKPAVIRFLKQITGQGNIPPIEPVCRQSLTHIPLSYSQERIWFISQLNPGSASYNSPIAIVIRDDFDRQHLQAVLNRLIERHENLRTLFPAIDGKPEQQVLPHMTVNIDVEDHSDKLGEKSPLVEAKRLCQIESEIPFDLAKGPLIRAKVFKVAPQIHVLMLNMHHIIGDGWSIRVLLNEFATLSEEVKQQTKLLPPLPIQYIDYVIWQRHWLETQGVLKKQLAYWKTQLSDMPALLDLPTDFIRPKVQSFNGATYAFSIGRGLTEQLKVLAEKSHCTLYMVLLSIYKLLLFRYSQQADICVGGVIANRQTEETEKLIGLFINSLAIRSIVDPQKSYIELLNQVRITCLEAYENQDAPFDKVVDALKIKRDISINPLFQVMLVLQNMSNEMSVIEQVSLDSETTNLDQIIEFTETPDGIKGIIEYSCDLFKTTTIVRLLEHFKSLCEQIVADPHQKLSVYELLTASEKSQLLTEFNHTAVCQPVKNVYQLFLERVQQHPHKIAVQDENTSLSFRQLHAKSSRLANWLVSHNLKPGELVGVYMHRAVDMQVAIMAIIAAGAAYVPLEPVYPDERINYLLNDAECRIILTQEIWVEKLNAILLQAEKTVEQSQGCPSQHITLNKLSTPLICSIDSFVGNSLNSSTALTSHVAINAQQLAYVIYTSGTTGQPKGVMIEHAALANRIIWMQQHYSVNQNDVLLQKTPFSFDVSVWEFFLPMISGATLIMAKPEGHKDAQYISQLINQHQVSLVHFVPSMLTTYLLVNQQYNPSIRAVFCSGEALEHSQVNQFKSCFVNAALHNLYGPTEAAVDVTAFACNEKIDGASVPIGKPIDNIHILILDENLALTPIGVPGELHIGGVGLARGYLNKVAMTEEKFIANPHLSNLPFNDPSLLRLYKTGDLARWLDDGNIEYLGRIDHQLKIRGFRIEPAEIEAILNQYPGVASSVVIAAEKAGTKNLQAYLVAKDEIVNLNEKNQLDSQAASLDLLQIKLFAAEHLPEHMLPTTIWQIDKMPLTHSGKVDRKVLTLQKVINTTFQSTMSSSAAMPVTQTQQQLAKIWQNLLEIADEQLNIEQDFFESGGNSLLAVQLMAKINQQYGIQLALATIFSANTITKLAALIDEQLSCVHQPLNLKADRSNLAVAKNASVDCVTNERIKTIAGSPEDILVSDEQLKELAPQLVVPIRPQGCAQPLVAIPGIGGNVLSFQTLKNIVDAQQPVYALQSSGFNENQPVLQSVEQIAKANIYALNTFMHRENLMLIGHSFGGVIAYEMIQQLSQQYIFEAGLFSRPQPTSVILLDSIAPQVIQQTAEQDEVSQLITIYRLFAEFNQIQPTIGCMDLRAIPPQQHISTIVAEFNRQRIAITQQQFTNYFRVYQANLFSYRQYKPKQLITDIEFILVKATQGKDNSNYPADYGWQSLLGNQLKIIHHDCDHFSILTGDNLQQIFQSIKSTNIVDCSSK</sequence>
<dbReference type="Gene3D" id="3.40.50.980">
    <property type="match status" value="2"/>
</dbReference>
<dbReference type="SUPFAM" id="SSF56801">
    <property type="entry name" value="Acetyl-CoA synthetase-like"/>
    <property type="match status" value="1"/>
</dbReference>
<dbReference type="SUPFAM" id="SSF53474">
    <property type="entry name" value="alpha/beta-Hydrolases"/>
    <property type="match status" value="1"/>
</dbReference>
<name>A0ABV2BXX4_9GAMM</name>
<dbReference type="Gene3D" id="2.30.38.10">
    <property type="entry name" value="Luciferase, Domain 3"/>
    <property type="match status" value="1"/>
</dbReference>
<dbReference type="Proteomes" id="UP001548189">
    <property type="component" value="Unassembled WGS sequence"/>
</dbReference>
<comment type="caution">
    <text evidence="1">The sequence shown here is derived from an EMBL/GenBank/DDBJ whole genome shotgun (WGS) entry which is preliminary data.</text>
</comment>
<dbReference type="InterPro" id="IPR009081">
    <property type="entry name" value="PP-bd_ACP"/>
</dbReference>
<dbReference type="Gene3D" id="3.30.559.10">
    <property type="entry name" value="Chloramphenicol acetyltransferase-like domain"/>
    <property type="match status" value="1"/>
</dbReference>
<dbReference type="EMBL" id="JBEVCJ010000027">
    <property type="protein sequence ID" value="MET1256788.1"/>
    <property type="molecule type" value="Genomic_DNA"/>
</dbReference>
<dbReference type="CDD" id="cd19531">
    <property type="entry name" value="LCL_NRPS-like"/>
    <property type="match status" value="1"/>
</dbReference>
<proteinExistence type="predicted"/>
<dbReference type="Gene3D" id="3.40.50.1820">
    <property type="entry name" value="alpha/beta hydrolase"/>
    <property type="match status" value="1"/>
</dbReference>
<dbReference type="Pfam" id="PF00668">
    <property type="entry name" value="Condensation"/>
    <property type="match status" value="1"/>
</dbReference>
<organism evidence="1 2">
    <name type="scientific">Aliikangiella maris</name>
    <dbReference type="NCBI Taxonomy" id="3162458"/>
    <lineage>
        <taxon>Bacteria</taxon>
        <taxon>Pseudomonadati</taxon>
        <taxon>Pseudomonadota</taxon>
        <taxon>Gammaproteobacteria</taxon>
        <taxon>Oceanospirillales</taxon>
        <taxon>Pleioneaceae</taxon>
        <taxon>Aliikangiella</taxon>
    </lineage>
</organism>
<dbReference type="CDD" id="cd05930">
    <property type="entry name" value="A_NRPS"/>
    <property type="match status" value="1"/>
</dbReference>
<dbReference type="InterPro" id="IPR010071">
    <property type="entry name" value="AA_adenyl_dom"/>
</dbReference>
<gene>
    <name evidence="1" type="ORF">ABVT43_16720</name>
</gene>
<dbReference type="InterPro" id="IPR001031">
    <property type="entry name" value="Thioesterase"/>
</dbReference>
<dbReference type="Pfam" id="PF13193">
    <property type="entry name" value="AMP-binding_C"/>
    <property type="match status" value="1"/>
</dbReference>
<dbReference type="InterPro" id="IPR044894">
    <property type="entry name" value="TubC_N_sf"/>
</dbReference>
<dbReference type="InterPro" id="IPR001242">
    <property type="entry name" value="Condensation_dom"/>
</dbReference>